<organism evidence="3 4">
    <name type="scientific">Cuscuta europaea</name>
    <name type="common">European dodder</name>
    <dbReference type="NCBI Taxonomy" id="41803"/>
    <lineage>
        <taxon>Eukaryota</taxon>
        <taxon>Viridiplantae</taxon>
        <taxon>Streptophyta</taxon>
        <taxon>Embryophyta</taxon>
        <taxon>Tracheophyta</taxon>
        <taxon>Spermatophyta</taxon>
        <taxon>Magnoliopsida</taxon>
        <taxon>eudicotyledons</taxon>
        <taxon>Gunneridae</taxon>
        <taxon>Pentapetalae</taxon>
        <taxon>asterids</taxon>
        <taxon>lamiids</taxon>
        <taxon>Solanales</taxon>
        <taxon>Convolvulaceae</taxon>
        <taxon>Cuscuteae</taxon>
        <taxon>Cuscuta</taxon>
        <taxon>Cuscuta subgen. Cuscuta</taxon>
    </lineage>
</organism>
<evidence type="ECO:0000313" key="4">
    <source>
        <dbReference type="Proteomes" id="UP001152484"/>
    </source>
</evidence>
<evidence type="ECO:0000256" key="2">
    <source>
        <dbReference type="SAM" id="MobiDB-lite"/>
    </source>
</evidence>
<keyword evidence="1" id="KW-0175">Coiled coil</keyword>
<dbReference type="EMBL" id="CAMAPE010000019">
    <property type="protein sequence ID" value="CAH9087671.1"/>
    <property type="molecule type" value="Genomic_DNA"/>
</dbReference>
<protein>
    <submittedName>
        <fullName evidence="3">Uncharacterized protein</fullName>
    </submittedName>
</protein>
<name>A0A9P0Z5C6_CUSEU</name>
<evidence type="ECO:0000313" key="3">
    <source>
        <dbReference type="EMBL" id="CAH9087671.1"/>
    </source>
</evidence>
<sequence length="363" mass="40134">MKLSLKVHDPRRSPPQPQQLSNHQNHLETRPLLLRAKIPIAIFNLPFLSGFTTTTQHPSDLSVSLATNFSSGPNLKLAYTATSSSSSSASPPLTLSLKSGIGVFGSPKNSPLIICASFSLFPLNPHPTPTFTLLLKPQFGSFSLKKATSSNPNPSPKHNGLSNSFGFVPLDRPTNFKDFSSVEDGKESFVKGVSIMARTEMQITKKALISFRWGVNFLEDLGNRVPYLNLNKVRVERVDDEVKELKNEKSWSDVELLKGMCLWMKKELDSLQRENREMTAKLETMKTGHFLKTDSFKEECAGKKTVAPIVESSSGLEQWRNKKNYGGDNGTKEVKTKVTNENRSSELESELQKALSAATASSS</sequence>
<feature type="compositionally biased region" description="Basic and acidic residues" evidence="2">
    <location>
        <begin position="1"/>
        <end position="12"/>
    </location>
</feature>
<dbReference type="AlphaFoldDB" id="A0A9P0Z5C6"/>
<reference evidence="3" key="1">
    <citation type="submission" date="2022-07" db="EMBL/GenBank/DDBJ databases">
        <authorList>
            <person name="Macas J."/>
            <person name="Novak P."/>
            <person name="Neumann P."/>
        </authorList>
    </citation>
    <scope>NUCLEOTIDE SEQUENCE</scope>
</reference>
<dbReference type="OrthoDB" id="693868at2759"/>
<dbReference type="Proteomes" id="UP001152484">
    <property type="component" value="Unassembled WGS sequence"/>
</dbReference>
<evidence type="ECO:0000256" key="1">
    <source>
        <dbReference type="SAM" id="Coils"/>
    </source>
</evidence>
<comment type="caution">
    <text evidence="3">The sequence shown here is derived from an EMBL/GenBank/DDBJ whole genome shotgun (WGS) entry which is preliminary data.</text>
</comment>
<keyword evidence="4" id="KW-1185">Reference proteome</keyword>
<feature type="region of interest" description="Disordered" evidence="2">
    <location>
        <begin position="1"/>
        <end position="25"/>
    </location>
</feature>
<gene>
    <name evidence="3" type="ORF">CEURO_LOCUS10180</name>
</gene>
<dbReference type="PANTHER" id="PTHR34285:SF6">
    <property type="entry name" value="TRANSMEMBRANE PROTEIN"/>
    <property type="match status" value="1"/>
</dbReference>
<proteinExistence type="predicted"/>
<accession>A0A9P0Z5C6</accession>
<feature type="coiled-coil region" evidence="1">
    <location>
        <begin position="228"/>
        <end position="288"/>
    </location>
</feature>
<feature type="region of interest" description="Disordered" evidence="2">
    <location>
        <begin position="318"/>
        <end position="363"/>
    </location>
</feature>
<dbReference type="PANTHER" id="PTHR34285">
    <property type="entry name" value="OS08G0510800 PROTEIN"/>
    <property type="match status" value="1"/>
</dbReference>
<feature type="compositionally biased region" description="Basic and acidic residues" evidence="2">
    <location>
        <begin position="330"/>
        <end position="346"/>
    </location>
</feature>